<reference evidence="2 3" key="1">
    <citation type="journal article" date="2023" name="Sci. Data">
        <title>Genome assembly of the Korean intertidal mud-creeper Batillaria attramentaria.</title>
        <authorList>
            <person name="Patra A.K."/>
            <person name="Ho P.T."/>
            <person name="Jun S."/>
            <person name="Lee S.J."/>
            <person name="Kim Y."/>
            <person name="Won Y.J."/>
        </authorList>
    </citation>
    <scope>NUCLEOTIDE SEQUENCE [LARGE SCALE GENOMIC DNA]</scope>
    <source>
        <strain evidence="2">Wonlab-2016</strain>
    </source>
</reference>
<dbReference type="EMBL" id="JACVVK020000250">
    <property type="protein sequence ID" value="KAK7482175.1"/>
    <property type="molecule type" value="Genomic_DNA"/>
</dbReference>
<feature type="region of interest" description="Disordered" evidence="1">
    <location>
        <begin position="30"/>
        <end position="55"/>
    </location>
</feature>
<dbReference type="AlphaFoldDB" id="A0ABD0K5I7"/>
<evidence type="ECO:0000256" key="1">
    <source>
        <dbReference type="SAM" id="MobiDB-lite"/>
    </source>
</evidence>
<dbReference type="Proteomes" id="UP001519460">
    <property type="component" value="Unassembled WGS sequence"/>
</dbReference>
<gene>
    <name evidence="2" type="ORF">BaRGS_00026640</name>
</gene>
<accession>A0ABD0K5I7</accession>
<name>A0ABD0K5I7_9CAEN</name>
<comment type="caution">
    <text evidence="2">The sequence shown here is derived from an EMBL/GenBank/DDBJ whole genome shotgun (WGS) entry which is preliminary data.</text>
</comment>
<sequence length="241" mass="26910">MGSGNGHSASDSEEEITLPLCQYEETTPKQLVSSDVTPNVHVSGDEETEQRHEEMQATGPLLVHVRHQSGGGIYAGHQVDVRHIHKHRTRIDHVTQYQHHYHVADIPLGRASRDGHDSSYQAIINSLPNRFPGIESKYHPSFISCAVNPLPRPDSILKDRGQRSKSHQQTHVSSLKRAHKKHHKVYIKKVTTEQSVSTNTQLAVMIQSMCLLTVIPVAFGADESNSNITQFSPKKMNARSL</sequence>
<keyword evidence="3" id="KW-1185">Reference proteome</keyword>
<feature type="compositionally biased region" description="Basic residues" evidence="1">
    <location>
        <begin position="163"/>
        <end position="178"/>
    </location>
</feature>
<feature type="region of interest" description="Disordered" evidence="1">
    <location>
        <begin position="159"/>
        <end position="178"/>
    </location>
</feature>
<evidence type="ECO:0000313" key="3">
    <source>
        <dbReference type="Proteomes" id="UP001519460"/>
    </source>
</evidence>
<protein>
    <submittedName>
        <fullName evidence="2">Uncharacterized protein</fullName>
    </submittedName>
</protein>
<evidence type="ECO:0000313" key="2">
    <source>
        <dbReference type="EMBL" id="KAK7482175.1"/>
    </source>
</evidence>
<proteinExistence type="predicted"/>
<organism evidence="2 3">
    <name type="scientific">Batillaria attramentaria</name>
    <dbReference type="NCBI Taxonomy" id="370345"/>
    <lineage>
        <taxon>Eukaryota</taxon>
        <taxon>Metazoa</taxon>
        <taxon>Spiralia</taxon>
        <taxon>Lophotrochozoa</taxon>
        <taxon>Mollusca</taxon>
        <taxon>Gastropoda</taxon>
        <taxon>Caenogastropoda</taxon>
        <taxon>Sorbeoconcha</taxon>
        <taxon>Cerithioidea</taxon>
        <taxon>Batillariidae</taxon>
        <taxon>Batillaria</taxon>
    </lineage>
</organism>